<protein>
    <recommendedName>
        <fullName evidence="5">WHIM2 domain-containing protein</fullName>
    </recommendedName>
</protein>
<feature type="region of interest" description="Disordered" evidence="4">
    <location>
        <begin position="396"/>
        <end position="511"/>
    </location>
</feature>
<feature type="compositionally biased region" description="Basic and acidic residues" evidence="4">
    <location>
        <begin position="586"/>
        <end position="595"/>
    </location>
</feature>
<feature type="compositionally biased region" description="Gly residues" evidence="4">
    <location>
        <begin position="1169"/>
        <end position="1182"/>
    </location>
</feature>
<reference evidence="6 7" key="1">
    <citation type="journal article" date="2014" name="Mol. Plant">
        <title>Chromosome Scale Genome Assembly and Transcriptome Profiling of Nannochloropsis gaditana in Nitrogen Depletion.</title>
        <authorList>
            <person name="Corteggiani Carpinelli E."/>
            <person name="Telatin A."/>
            <person name="Vitulo N."/>
            <person name="Forcato C."/>
            <person name="D'Angelo M."/>
            <person name="Schiavon R."/>
            <person name="Vezzi A."/>
            <person name="Giacometti G.M."/>
            <person name="Morosinotto T."/>
            <person name="Valle G."/>
        </authorList>
    </citation>
    <scope>NUCLEOTIDE SEQUENCE [LARGE SCALE GENOMIC DNA]</scope>
    <source>
        <strain evidence="6 7">B-31</strain>
    </source>
</reference>
<feature type="compositionally biased region" description="Basic and acidic residues" evidence="4">
    <location>
        <begin position="548"/>
        <end position="557"/>
    </location>
</feature>
<dbReference type="GO" id="GO:0005634">
    <property type="term" value="C:nucleus"/>
    <property type="evidence" value="ECO:0007669"/>
    <property type="project" value="UniProtKB-SubCell"/>
</dbReference>
<feature type="compositionally biased region" description="Acidic residues" evidence="4">
    <location>
        <begin position="1405"/>
        <end position="1435"/>
    </location>
</feature>
<feature type="region of interest" description="Disordered" evidence="4">
    <location>
        <begin position="548"/>
        <end position="617"/>
    </location>
</feature>
<evidence type="ECO:0000256" key="4">
    <source>
        <dbReference type="SAM" id="MobiDB-lite"/>
    </source>
</evidence>
<comment type="subcellular location">
    <subcellularLocation>
        <location evidence="1">Nucleus</location>
    </subcellularLocation>
</comment>
<feature type="region of interest" description="Disordered" evidence="4">
    <location>
        <begin position="1374"/>
        <end position="1443"/>
    </location>
</feature>
<sequence length="1443" mass="153947">MSQGHPEGGFQSHVDGAPRSISKPPGINMSPSDTNREASRPLPLDASHTQAAEGLHQDGQVGGTNTTRRNGGGGGGGGTGGGTASSPGQGGKGGEEVDDPALMWEYVRGALSDPAMVGGNLADIQAYIQAQYGHSARQVRKPLATAIERALNERRIEKLGRHYRLKVEDDGLRAKMPPGDSAEGFGQDGTVTEEAPEPQREDKRNGKSNLPKAGGANGGDSETSASHAAGRDSEDRTAPGTHPPSSLTRTPASRPEAPTGVANAAAPPSENSRALPMTGSGYGELSPALHAHYAAHYSAGAPAAYPQGPSPGRPAYTGYMGYPYPSPYASYAYPPPPSSGGEGGEGGPAGAYGYHPAYTHPAYAAYQASYATGGYAHPYTYGGVYPYSTPASDAYNNYYYPQHPQQHPSHPAPPPGSSKSQESSSAAPQPSHASGEMAPYGIVPAPPLLASPSSDPGPKKAGKGHPDVREISPGSATSLAVALGGAGGEGGGEEGGERRRGKMAKKRAGESGVMTLEGEGRAMEDGMVAGADVGTLNHLARENEVRLAKRRERERLQRKEKKARSALGGEKAEAMSAAAVGAMGGGREEGEEGGRKRARGTGEEEEEEGGLGLGGAGHVMDAVEATGRGEVQEHGALRHELEAVEKRRAELERKREAKVRRLEEQQRLEVEVRENTEEKGRTGVEEREGRGGGGGPRRRSMTPTATASPREGDDGGGWKKKVLSVASSPSSRGEREKALTPAELKEQQEEIKQWTGELRRAKKGFQEMQEKVLELRQAREKEGAEWTEVKRRWQQSQTRFENYHRHKSELLLLSVKDDLETLVEEGRRGSRRQGGGGGERKGGRGGGAGRGGSDRAQASVGPVLNLPPPSLLLTSPSLPSRAIPDLMEVTHFVRELAKPLGLQPFPLLHLHTALTQGAGEGGAEEKGAGKGSLRGLVEEYRAVPSTLPPPGSGRGGGKVGKAEGRPSRHFLSHFFLSFLRLIFNRHVVTGEAKEGEEGGPRSGRGEPKESAAFLWNLTRFTWAELLNPLTLPEIARRFLVAKWREKKNMLQCPGALEEKVLVELFEVDGGYCPFGESFLGNDAMVVAATEALRCLQLESLGAEYTLSLLRALMEEVQDVKAVQDFIQTKAERLLNLSETKNEVEKEMRKLNREMKKLVMAAKAMGVEGVGRGASAGSGGAGGEGEEDEGGEDDEGGGKGGAEEEDGLNGKDVSTTTGSTVLGSPEVQHLNSKIQKVSGQLKAAREELGLYEREFARARSLPLGEDRYRNQYWYYEEDPRLYVHLRSGIGAGREGGGGTGLVLPARAGQVLEPPPARAKGGEWGVFTEEEGVKKLMASLCGRAWREGQLLRALEKVREPLLEAMRRAEGYRLREGEVEGEGLESRVKEEEGSEEKIDSLAVVKEEEVTEAMDVEGGEEEGKDEKEEDGEEVKEEEGEGGRRKDS</sequence>
<evidence type="ECO:0000256" key="1">
    <source>
        <dbReference type="ARBA" id="ARBA00004123"/>
    </source>
</evidence>
<keyword evidence="3" id="KW-0175">Coiled coil</keyword>
<evidence type="ECO:0000313" key="7">
    <source>
        <dbReference type="Proteomes" id="UP000019335"/>
    </source>
</evidence>
<dbReference type="InterPro" id="IPR053271">
    <property type="entry name" value="DDT_domain"/>
</dbReference>
<feature type="compositionally biased region" description="Low complexity" evidence="4">
    <location>
        <begin position="1212"/>
        <end position="1223"/>
    </location>
</feature>
<dbReference type="OrthoDB" id="10494377at2759"/>
<dbReference type="Proteomes" id="UP000019335">
    <property type="component" value="Chromosome 3"/>
</dbReference>
<evidence type="ECO:0000259" key="5">
    <source>
        <dbReference type="Pfam" id="PF15613"/>
    </source>
</evidence>
<dbReference type="PANTHER" id="PTHR15546">
    <property type="entry name" value="BROMODOMAIN ADJACENT TO ZINC FINGER DOMAIN, 2A"/>
    <property type="match status" value="1"/>
</dbReference>
<gene>
    <name evidence="6" type="ORF">Naga_100443g2</name>
</gene>
<keyword evidence="7" id="KW-1185">Reference proteome</keyword>
<evidence type="ECO:0000313" key="6">
    <source>
        <dbReference type="EMBL" id="EWM29014.1"/>
    </source>
</evidence>
<feature type="compositionally biased region" description="Low complexity" evidence="4">
    <location>
        <begin position="417"/>
        <end position="434"/>
    </location>
</feature>
<comment type="caution">
    <text evidence="6">The sequence shown here is derived from an EMBL/GenBank/DDBJ whole genome shotgun (WGS) entry which is preliminary data.</text>
</comment>
<feature type="region of interest" description="Disordered" evidence="4">
    <location>
        <begin position="1169"/>
        <end position="1226"/>
    </location>
</feature>
<dbReference type="Pfam" id="PF15613">
    <property type="entry name" value="WSD"/>
    <property type="match status" value="1"/>
</dbReference>
<feature type="domain" description="WHIM2" evidence="5">
    <location>
        <begin position="1258"/>
        <end position="1355"/>
    </location>
</feature>
<feature type="coiled-coil region" evidence="3">
    <location>
        <begin position="1226"/>
        <end position="1260"/>
    </location>
</feature>
<feature type="compositionally biased region" description="Gly residues" evidence="4">
    <location>
        <begin position="70"/>
        <end position="92"/>
    </location>
</feature>
<feature type="coiled-coil region" evidence="3">
    <location>
        <begin position="1126"/>
        <end position="1160"/>
    </location>
</feature>
<feature type="compositionally biased region" description="Basic and acidic residues" evidence="4">
    <location>
        <begin position="732"/>
        <end position="747"/>
    </location>
</feature>
<proteinExistence type="predicted"/>
<name>W7U7X9_9STRA</name>
<keyword evidence="2" id="KW-0539">Nucleus</keyword>
<evidence type="ECO:0000256" key="3">
    <source>
        <dbReference type="SAM" id="Coils"/>
    </source>
</evidence>
<feature type="region of interest" description="Disordered" evidence="4">
    <location>
        <begin position="943"/>
        <end position="963"/>
    </location>
</feature>
<feature type="region of interest" description="Disordered" evidence="4">
    <location>
        <begin position="1"/>
        <end position="97"/>
    </location>
</feature>
<feature type="region of interest" description="Disordered" evidence="4">
    <location>
        <begin position="170"/>
        <end position="279"/>
    </location>
</feature>
<feature type="region of interest" description="Disordered" evidence="4">
    <location>
        <begin position="824"/>
        <end position="869"/>
    </location>
</feature>
<evidence type="ECO:0000256" key="2">
    <source>
        <dbReference type="ARBA" id="ARBA00023242"/>
    </source>
</evidence>
<dbReference type="InterPro" id="IPR028941">
    <property type="entry name" value="WHIM2_dom"/>
</dbReference>
<feature type="compositionally biased region" description="Basic and acidic residues" evidence="4">
    <location>
        <begin position="630"/>
        <end position="690"/>
    </location>
</feature>
<dbReference type="PANTHER" id="PTHR15546:SF2">
    <property type="entry name" value="DDT DOMAIN-CONTAINING PROTEIN DDB_G0282237"/>
    <property type="match status" value="1"/>
</dbReference>
<feature type="compositionally biased region" description="Basic and acidic residues" evidence="4">
    <location>
        <begin position="1374"/>
        <end position="1404"/>
    </location>
</feature>
<dbReference type="EMBL" id="AZIL01000185">
    <property type="protein sequence ID" value="EWM29014.1"/>
    <property type="molecule type" value="Genomic_DNA"/>
</dbReference>
<feature type="compositionally biased region" description="Low complexity" evidence="4">
    <location>
        <begin position="398"/>
        <end position="409"/>
    </location>
</feature>
<feature type="compositionally biased region" description="Acidic residues" evidence="4">
    <location>
        <begin position="1183"/>
        <end position="1194"/>
    </location>
</feature>
<feature type="region of interest" description="Disordered" evidence="4">
    <location>
        <begin position="630"/>
        <end position="747"/>
    </location>
</feature>
<accession>W7U7X9</accession>
<organism evidence="6 7">
    <name type="scientific">Nannochloropsis gaditana</name>
    <dbReference type="NCBI Taxonomy" id="72520"/>
    <lineage>
        <taxon>Eukaryota</taxon>
        <taxon>Sar</taxon>
        <taxon>Stramenopiles</taxon>
        <taxon>Ochrophyta</taxon>
        <taxon>Eustigmatophyceae</taxon>
        <taxon>Eustigmatales</taxon>
        <taxon>Monodopsidaceae</taxon>
        <taxon>Nannochloropsis</taxon>
    </lineage>
</organism>